<dbReference type="GO" id="GO:0015074">
    <property type="term" value="P:DNA integration"/>
    <property type="evidence" value="ECO:0007669"/>
    <property type="project" value="InterPro"/>
</dbReference>
<keyword evidence="1" id="KW-0645">Protease</keyword>
<dbReference type="Pfam" id="PF25597">
    <property type="entry name" value="SH3_retrovirus"/>
    <property type="match status" value="1"/>
</dbReference>
<keyword evidence="5" id="KW-1185">Reference proteome</keyword>
<feature type="region of interest" description="Disordered" evidence="2">
    <location>
        <begin position="254"/>
        <end position="281"/>
    </location>
</feature>
<dbReference type="AlphaFoldDB" id="A0A8T3BI06"/>
<dbReference type="SUPFAM" id="SSF53098">
    <property type="entry name" value="Ribonuclease H-like"/>
    <property type="match status" value="1"/>
</dbReference>
<accession>A0A8T3BI06</accession>
<dbReference type="GO" id="GO:0003676">
    <property type="term" value="F:nucleic acid binding"/>
    <property type="evidence" value="ECO:0007669"/>
    <property type="project" value="InterPro"/>
</dbReference>
<dbReference type="Proteomes" id="UP000829196">
    <property type="component" value="Unassembled WGS sequence"/>
</dbReference>
<dbReference type="Pfam" id="PF14223">
    <property type="entry name" value="Retrotran_gag_2"/>
    <property type="match status" value="1"/>
</dbReference>
<dbReference type="InterPro" id="IPR036397">
    <property type="entry name" value="RNaseH_sf"/>
</dbReference>
<evidence type="ECO:0000259" key="3">
    <source>
        <dbReference type="PROSITE" id="PS50994"/>
    </source>
</evidence>
<evidence type="ECO:0000313" key="5">
    <source>
        <dbReference type="Proteomes" id="UP000829196"/>
    </source>
</evidence>
<feature type="compositionally biased region" description="Polar residues" evidence="2">
    <location>
        <begin position="272"/>
        <end position="281"/>
    </location>
</feature>
<dbReference type="Pfam" id="PF22936">
    <property type="entry name" value="Pol_BBD"/>
    <property type="match status" value="1"/>
</dbReference>
<feature type="compositionally biased region" description="Low complexity" evidence="2">
    <location>
        <begin position="17"/>
        <end position="27"/>
    </location>
</feature>
<feature type="domain" description="Integrase catalytic" evidence="3">
    <location>
        <begin position="518"/>
        <end position="684"/>
    </location>
</feature>
<dbReference type="InterPro" id="IPR012337">
    <property type="entry name" value="RNaseH-like_sf"/>
</dbReference>
<dbReference type="Pfam" id="PF00665">
    <property type="entry name" value="rve"/>
    <property type="match status" value="1"/>
</dbReference>
<organism evidence="4 5">
    <name type="scientific">Dendrobium nobile</name>
    <name type="common">Orchid</name>
    <dbReference type="NCBI Taxonomy" id="94219"/>
    <lineage>
        <taxon>Eukaryota</taxon>
        <taxon>Viridiplantae</taxon>
        <taxon>Streptophyta</taxon>
        <taxon>Embryophyta</taxon>
        <taxon>Tracheophyta</taxon>
        <taxon>Spermatophyta</taxon>
        <taxon>Magnoliopsida</taxon>
        <taxon>Liliopsida</taxon>
        <taxon>Asparagales</taxon>
        <taxon>Orchidaceae</taxon>
        <taxon>Epidendroideae</taxon>
        <taxon>Malaxideae</taxon>
        <taxon>Dendrobiinae</taxon>
        <taxon>Dendrobium</taxon>
    </lineage>
</organism>
<reference evidence="4" key="1">
    <citation type="journal article" date="2022" name="Front. Genet.">
        <title>Chromosome-Scale Assembly of the Dendrobium nobile Genome Provides Insights Into the Molecular Mechanism of the Biosynthesis of the Medicinal Active Ingredient of Dendrobium.</title>
        <authorList>
            <person name="Xu Q."/>
            <person name="Niu S.-C."/>
            <person name="Li K.-L."/>
            <person name="Zheng P.-J."/>
            <person name="Zhang X.-J."/>
            <person name="Jia Y."/>
            <person name="Liu Y."/>
            <person name="Niu Y.-X."/>
            <person name="Yu L.-H."/>
            <person name="Chen D.-F."/>
            <person name="Zhang G.-Q."/>
        </authorList>
    </citation>
    <scope>NUCLEOTIDE SEQUENCE</scope>
    <source>
        <tissue evidence="4">Leaf</tissue>
    </source>
</reference>
<dbReference type="Gene3D" id="3.30.420.10">
    <property type="entry name" value="Ribonuclease H-like superfamily/Ribonuclease H"/>
    <property type="match status" value="1"/>
</dbReference>
<sequence>MVSEDGRSHGPSMATEASPAASSRPSATTGEPADKIFLYPALKFILSNLKSLVPHHLSPNNYPVWRNQIFKLFKANGFSQFLDPPSDSVSSSADQDLPDFDPKSPKWIITDQNLAAALCSTISASVIPFVMHLESAHEIWKALQTRFQSSNRSKVIQLKNELHNISMRNLSMQEYLTDIKKIVDQITSTGSTLDTKDIIIYILNGLPPPYQSFKTSIWHLQSPLTLDNFYAMLITEELHLRVDTQCLSAQPDNNTALYTTRGRGRRRRGRTQSFTTPPRTASKSSLTCQICTKRGHSADVCWHRHNANYITPSPQATTGQALLASSDTTSTDWYLDSGATSHMTYGSDNLNSASSYQGSDEITVGDGRTVLIAHSGTRILPTSDRTLSLSNLLHIPSISYNLISISKLVRDNNISITFDPNGFVCKDLQTHKTLLQGPCKEGLYQVSLKNQDSANQALSAVYTTSPNWHERLGHPHRSILTTISHNNPSLHIKFHSSNCSSCNSYKSHKLVFPTSVHKTCTPLALLHSDVWGPSLAPSHQGLRYYLLIIDDYSRFSWIFPFTFKSDVSKIFINFITFIERQTSRNVQAIRTDGGREYVNHELDNFLTHKGIQHQLSCPYTPEQNGLAERKHRHIIETARTMLHTASMPITYWSDAVVTAVYLINRMPTPTTNHVSTVQLMFQNKPDYSHLRTFGCECFPLLPSHSHTKLQPNSVPCTFLGYADNHKGYRCLNNSNNNIIISRNVKFVETSFPFKLQHPPSPTVSPALLASMLLPLTAPSKPRAPTVSPIQQPTNPIVTRSPPAVPINQPPPTASTSASPPQIMARHPMTTRSQTSTLKPIRRLNLLHSESTSTDPTSNTEANKSFEWRQAMAAEFFALQK</sequence>
<dbReference type="InterPro" id="IPR039537">
    <property type="entry name" value="Retrotran_Ty1/copia-like"/>
</dbReference>
<dbReference type="InterPro" id="IPR054722">
    <property type="entry name" value="PolX-like_BBD"/>
</dbReference>
<dbReference type="PROSITE" id="PS50994">
    <property type="entry name" value="INTEGRASE"/>
    <property type="match status" value="1"/>
</dbReference>
<dbReference type="PANTHER" id="PTHR42648:SF26">
    <property type="entry name" value="INTEGRASE CATALYTIC DOMAIN-CONTAINING PROTEIN"/>
    <property type="match status" value="1"/>
</dbReference>
<gene>
    <name evidence="4" type="ORF">KFK09_011347</name>
</gene>
<dbReference type="InterPro" id="IPR001584">
    <property type="entry name" value="Integrase_cat-core"/>
</dbReference>
<dbReference type="InterPro" id="IPR057670">
    <property type="entry name" value="SH3_retrovirus"/>
</dbReference>
<evidence type="ECO:0000313" key="4">
    <source>
        <dbReference type="EMBL" id="KAI0510738.1"/>
    </source>
</evidence>
<comment type="caution">
    <text evidence="4">The sequence shown here is derived from an EMBL/GenBank/DDBJ whole genome shotgun (WGS) entry which is preliminary data.</text>
</comment>
<dbReference type="PANTHER" id="PTHR42648">
    <property type="entry name" value="TRANSPOSASE, PUTATIVE-RELATED"/>
    <property type="match status" value="1"/>
</dbReference>
<dbReference type="InterPro" id="IPR025724">
    <property type="entry name" value="GAG-pre-integrase_dom"/>
</dbReference>
<dbReference type="GO" id="GO:0006508">
    <property type="term" value="P:proteolysis"/>
    <property type="evidence" value="ECO:0007669"/>
    <property type="project" value="UniProtKB-KW"/>
</dbReference>
<protein>
    <recommendedName>
        <fullName evidence="3">Integrase catalytic domain-containing protein</fullName>
    </recommendedName>
</protein>
<feature type="region of interest" description="Disordered" evidence="2">
    <location>
        <begin position="1"/>
        <end position="28"/>
    </location>
</feature>
<evidence type="ECO:0000256" key="2">
    <source>
        <dbReference type="SAM" id="MobiDB-lite"/>
    </source>
</evidence>
<dbReference type="OrthoDB" id="684929at2759"/>
<evidence type="ECO:0000256" key="1">
    <source>
        <dbReference type="ARBA" id="ARBA00022670"/>
    </source>
</evidence>
<dbReference type="EMBL" id="JAGYWB010000009">
    <property type="protein sequence ID" value="KAI0510738.1"/>
    <property type="molecule type" value="Genomic_DNA"/>
</dbReference>
<dbReference type="GO" id="GO:0008233">
    <property type="term" value="F:peptidase activity"/>
    <property type="evidence" value="ECO:0007669"/>
    <property type="project" value="UniProtKB-KW"/>
</dbReference>
<keyword evidence="1" id="KW-0378">Hydrolase</keyword>
<dbReference type="Pfam" id="PF13976">
    <property type="entry name" value="gag_pre-integrs"/>
    <property type="match status" value="1"/>
</dbReference>
<proteinExistence type="predicted"/>
<name>A0A8T3BI06_DENNO</name>